<dbReference type="Proteomes" id="UP000249057">
    <property type="component" value="Unassembled WGS sequence"/>
</dbReference>
<sequence>MLSSNKGLYRAKGQGIYAPSSTSSKNLHSRVAASPDKENLPPEDESSCTEDPATTTKGLPMRCIKMGCSHSYCDCDCDCDCTYDYDYDYGYCYPSDSWGDSLSTQVLLTSLPSRTTTIPSDGIWWWNDTDNEMRASTMRGSNGLTTRARLYNRQQPPQQEQQQEQGQTFTPTSQGLVVRRPLNMGAEERRKARPGSLLARPPASPSTSSSTLLRKSFPSAATNTRSRLFEGTISSRSKMVGAPPATTAATRATAAQEPRRASGINPTPPRRVRWTSKFENLRAQGNREQLQPQPQLQQTRTKRESTGLRAAPAPAPAPAPAAGSRRESFRRNSQLAPPPPAAAPRPPSSSIGPKKEPPLRRNSQLGPPVVALAQLSSSVIGPKRESIRRNSQLAPPPAPSQLPSSSPLRLRGTQTQKEDSSGSGSGNRPGSVRAGLPAPRTARPPARPPLANATTAHRKPTVTVTQHPQQPLRRITLHRAQGEPKKQLLTHIRAPPAATTTTTTTPRRSFTHTRIASLPSIVKSLNQPKLIADPKSFAQVWEARPPAYWLGRFVTLTNAFHYEDSFRQPDATTGSPGMLSSYPQRPLTGADAAAAAAAVDAHANADADADDGDLPNSRVKRAFMLLENVCVTDEASGSLRRFRDAYVVRFGDRWMD</sequence>
<organism evidence="1 2">
    <name type="scientific">Aspergillus brunneoviolaceus CBS 621.78</name>
    <dbReference type="NCBI Taxonomy" id="1450534"/>
    <lineage>
        <taxon>Eukaryota</taxon>
        <taxon>Fungi</taxon>
        <taxon>Dikarya</taxon>
        <taxon>Ascomycota</taxon>
        <taxon>Pezizomycotina</taxon>
        <taxon>Eurotiomycetes</taxon>
        <taxon>Eurotiomycetidae</taxon>
        <taxon>Eurotiales</taxon>
        <taxon>Aspergillaceae</taxon>
        <taxon>Aspergillus</taxon>
        <taxon>Aspergillus subgen. Circumdati</taxon>
    </lineage>
</organism>
<accession>A0ACD1GNT3</accession>
<evidence type="ECO:0000313" key="1">
    <source>
        <dbReference type="EMBL" id="RAH51029.1"/>
    </source>
</evidence>
<keyword evidence="2" id="KW-1185">Reference proteome</keyword>
<dbReference type="EMBL" id="KZ825311">
    <property type="protein sequence ID" value="RAH51029.1"/>
    <property type="molecule type" value="Genomic_DNA"/>
</dbReference>
<proteinExistence type="predicted"/>
<reference evidence="1" key="1">
    <citation type="submission" date="2018-02" db="EMBL/GenBank/DDBJ databases">
        <title>The genomes of Aspergillus section Nigri reveals drivers in fungal speciation.</title>
        <authorList>
            <consortium name="DOE Joint Genome Institute"/>
            <person name="Vesth T.C."/>
            <person name="Nybo J."/>
            <person name="Theobald S."/>
            <person name="Brandl J."/>
            <person name="Frisvad J.C."/>
            <person name="Nielsen K.F."/>
            <person name="Lyhne E.K."/>
            <person name="Kogle M.E."/>
            <person name="Kuo A."/>
            <person name="Riley R."/>
            <person name="Clum A."/>
            <person name="Nolan M."/>
            <person name="Lipzen A."/>
            <person name="Salamov A."/>
            <person name="Henrissat B."/>
            <person name="Wiebenga A."/>
            <person name="De vries R.P."/>
            <person name="Grigoriev I.V."/>
            <person name="Mortensen U.H."/>
            <person name="Andersen M.R."/>
            <person name="Baker S.E."/>
        </authorList>
    </citation>
    <scope>NUCLEOTIDE SEQUENCE</scope>
    <source>
        <strain evidence="1">CBS 621.78</strain>
    </source>
</reference>
<name>A0ACD1GNT3_9EURO</name>
<gene>
    <name evidence="1" type="ORF">BO95DRAFT_458383</name>
</gene>
<evidence type="ECO:0000313" key="2">
    <source>
        <dbReference type="Proteomes" id="UP000249057"/>
    </source>
</evidence>
<protein>
    <submittedName>
        <fullName evidence="1">Uncharacterized protein</fullName>
    </submittedName>
</protein>